<keyword evidence="1" id="KW-1133">Transmembrane helix</keyword>
<dbReference type="Proteomes" id="UP000273734">
    <property type="component" value="Unassembled WGS sequence"/>
</dbReference>
<comment type="caution">
    <text evidence="2">The sequence shown here is derived from an EMBL/GenBank/DDBJ whole genome shotgun (WGS) entry which is preliminary data.</text>
</comment>
<feature type="transmembrane region" description="Helical" evidence="1">
    <location>
        <begin position="36"/>
        <end position="59"/>
    </location>
</feature>
<keyword evidence="1" id="KW-0812">Transmembrane</keyword>
<proteinExistence type="predicted"/>
<name>A0AB74D998_9BURK</name>
<keyword evidence="1" id="KW-0472">Membrane</keyword>
<dbReference type="RefSeq" id="WP_060262993.1">
    <property type="nucleotide sequence ID" value="NZ_NQMX01000004.1"/>
</dbReference>
<gene>
    <name evidence="2" type="ORF">DF015_19780</name>
</gene>
<evidence type="ECO:0000313" key="2">
    <source>
        <dbReference type="EMBL" id="RQP76089.1"/>
    </source>
</evidence>
<sequence length="84" mass="9456">MEKGAAMRMFKNPAFWSVVFFLVALAQALGDWHSRLAAQVCTVCALALLVYAFVTWLRVSVDCPYNLRPPIIAINLSKMSRLPR</sequence>
<dbReference type="EMBL" id="QTNY01000013">
    <property type="protein sequence ID" value="RQP76089.1"/>
    <property type="molecule type" value="Genomic_DNA"/>
</dbReference>
<dbReference type="AlphaFoldDB" id="A0AB74D998"/>
<evidence type="ECO:0000256" key="1">
    <source>
        <dbReference type="SAM" id="Phobius"/>
    </source>
</evidence>
<evidence type="ECO:0000313" key="3">
    <source>
        <dbReference type="Proteomes" id="UP000273734"/>
    </source>
</evidence>
<accession>A0AB74D998</accession>
<protein>
    <submittedName>
        <fullName evidence="2">Uncharacterized protein</fullName>
    </submittedName>
</protein>
<organism evidence="2 3">
    <name type="scientific">Burkholderia ubonensis</name>
    <dbReference type="NCBI Taxonomy" id="101571"/>
    <lineage>
        <taxon>Bacteria</taxon>
        <taxon>Pseudomonadati</taxon>
        <taxon>Pseudomonadota</taxon>
        <taxon>Betaproteobacteria</taxon>
        <taxon>Burkholderiales</taxon>
        <taxon>Burkholderiaceae</taxon>
        <taxon>Burkholderia</taxon>
        <taxon>Burkholderia cepacia complex</taxon>
    </lineage>
</organism>
<reference evidence="2 3" key="1">
    <citation type="submission" date="2018-08" db="EMBL/GenBank/DDBJ databases">
        <title>Comparative analysis of Burkholderia isolates from Puerto Rico.</title>
        <authorList>
            <person name="Hall C."/>
            <person name="Sahl J."/>
            <person name="Wagner D."/>
        </authorList>
    </citation>
    <scope>NUCLEOTIDE SEQUENCE [LARGE SCALE GENOMIC DNA]</scope>
    <source>
        <strain evidence="2 3">Bp8964</strain>
    </source>
</reference>